<proteinExistence type="predicted"/>
<dbReference type="AlphaFoldDB" id="A0AAN7UH71"/>
<evidence type="ECO:0000313" key="2">
    <source>
        <dbReference type="Proteomes" id="UP001305414"/>
    </source>
</evidence>
<sequence length="82" mass="8788">MPVFRVLGILSISISTSQPQSWAICFTHSTRDEYADADLPFSFGAAALNLAPVKLWLQHGIMMNGQSDIVARIGVHGVSSSA</sequence>
<name>A0AAN7UH71_9PEZI</name>
<gene>
    <name evidence="1" type="ORF">RRF57_008124</name>
</gene>
<reference evidence="1 2" key="1">
    <citation type="submission" date="2023-10" db="EMBL/GenBank/DDBJ databases">
        <title>Draft genome sequence of Xylaria bambusicola isolate GMP-LS, the root and basal stem rot pathogen of sugarcane in Indonesia.</title>
        <authorList>
            <person name="Selvaraj P."/>
            <person name="Muralishankar V."/>
            <person name="Muruganantham S."/>
            <person name="Sp S."/>
            <person name="Haryani S."/>
            <person name="Lau K.J.X."/>
            <person name="Naqvi N.I."/>
        </authorList>
    </citation>
    <scope>NUCLEOTIDE SEQUENCE [LARGE SCALE GENOMIC DNA]</scope>
    <source>
        <strain evidence="1">GMP-LS</strain>
    </source>
</reference>
<evidence type="ECO:0000313" key="1">
    <source>
        <dbReference type="EMBL" id="KAK5632410.1"/>
    </source>
</evidence>
<dbReference type="Proteomes" id="UP001305414">
    <property type="component" value="Unassembled WGS sequence"/>
</dbReference>
<protein>
    <submittedName>
        <fullName evidence="1">Uncharacterized protein</fullName>
    </submittedName>
</protein>
<keyword evidence="2" id="KW-1185">Reference proteome</keyword>
<dbReference type="EMBL" id="JAWHQM010000024">
    <property type="protein sequence ID" value="KAK5632410.1"/>
    <property type="molecule type" value="Genomic_DNA"/>
</dbReference>
<comment type="caution">
    <text evidence="1">The sequence shown here is derived from an EMBL/GenBank/DDBJ whole genome shotgun (WGS) entry which is preliminary data.</text>
</comment>
<organism evidence="1 2">
    <name type="scientific">Xylaria bambusicola</name>
    <dbReference type="NCBI Taxonomy" id="326684"/>
    <lineage>
        <taxon>Eukaryota</taxon>
        <taxon>Fungi</taxon>
        <taxon>Dikarya</taxon>
        <taxon>Ascomycota</taxon>
        <taxon>Pezizomycotina</taxon>
        <taxon>Sordariomycetes</taxon>
        <taxon>Xylariomycetidae</taxon>
        <taxon>Xylariales</taxon>
        <taxon>Xylariaceae</taxon>
        <taxon>Xylaria</taxon>
    </lineage>
</organism>
<accession>A0AAN7UH71</accession>